<dbReference type="Proteomes" id="UP000255139">
    <property type="component" value="Unassembled WGS sequence"/>
</dbReference>
<evidence type="ECO:0000313" key="3">
    <source>
        <dbReference type="Proteomes" id="UP000029922"/>
    </source>
</evidence>
<reference evidence="1 4" key="2">
    <citation type="submission" date="2018-06" db="EMBL/GenBank/DDBJ databases">
        <authorList>
            <consortium name="Pathogen Informatics"/>
            <person name="Doyle S."/>
        </authorList>
    </citation>
    <scope>NUCLEOTIDE SEQUENCE [LARGE SCALE GENOMIC DNA]</scope>
    <source>
        <strain evidence="1 4">NCTC12714</strain>
    </source>
</reference>
<dbReference type="OrthoDB" id="5322185at2"/>
<evidence type="ECO:0000313" key="1">
    <source>
        <dbReference type="EMBL" id="STQ86456.1"/>
    </source>
</evidence>
<proteinExistence type="predicted"/>
<dbReference type="RefSeq" id="WP_034558446.1">
    <property type="nucleotide sequence ID" value="NZ_FZML01000020.1"/>
</dbReference>
<dbReference type="InterPro" id="IPR013785">
    <property type="entry name" value="Aldolase_TIM"/>
</dbReference>
<dbReference type="AlphaFoldDB" id="A0A099TZK6"/>
<dbReference type="EMBL" id="JRPD02000007">
    <property type="protein sequence ID" value="TLE00480.1"/>
    <property type="molecule type" value="Genomic_DNA"/>
</dbReference>
<evidence type="ECO:0008006" key="5">
    <source>
        <dbReference type="Google" id="ProtNLM"/>
    </source>
</evidence>
<dbReference type="Gene3D" id="3.20.20.70">
    <property type="entry name" value="Aldolase class I"/>
    <property type="match status" value="1"/>
</dbReference>
<dbReference type="Proteomes" id="UP000029922">
    <property type="component" value="Unassembled WGS sequence"/>
</dbReference>
<dbReference type="EMBL" id="UGJE01000002">
    <property type="protein sequence ID" value="STQ86456.1"/>
    <property type="molecule type" value="Genomic_DNA"/>
</dbReference>
<reference evidence="2 3" key="1">
    <citation type="journal article" date="2014" name="Genome Announc.">
        <title>Draft genome sequences of eight enterohepatic helicobacter species isolated from both laboratory and wild rodents.</title>
        <authorList>
            <person name="Sheh A."/>
            <person name="Shen Z."/>
            <person name="Fox J.G."/>
        </authorList>
    </citation>
    <scope>NUCLEOTIDE SEQUENCE [LARGE SCALE GENOMIC DNA]</scope>
    <source>
        <strain evidence="2 3">ST1</strain>
    </source>
</reference>
<keyword evidence="4" id="KW-1185">Reference proteome</keyword>
<evidence type="ECO:0000313" key="4">
    <source>
        <dbReference type="Proteomes" id="UP000255139"/>
    </source>
</evidence>
<organism evidence="1 4">
    <name type="scientific">Helicobacter muridarum</name>
    <dbReference type="NCBI Taxonomy" id="216"/>
    <lineage>
        <taxon>Bacteria</taxon>
        <taxon>Pseudomonadati</taxon>
        <taxon>Campylobacterota</taxon>
        <taxon>Epsilonproteobacteria</taxon>
        <taxon>Campylobacterales</taxon>
        <taxon>Helicobacteraceae</taxon>
        <taxon>Helicobacter</taxon>
    </lineage>
</organism>
<accession>A0A099TZK6</accession>
<protein>
    <recommendedName>
        <fullName evidence="5">Indole-3-glycerol-phosphate synthase</fullName>
    </recommendedName>
</protein>
<evidence type="ECO:0000313" key="2">
    <source>
        <dbReference type="EMBL" id="TLE00480.1"/>
    </source>
</evidence>
<dbReference type="STRING" id="216.LS73_06695"/>
<sequence>MDYNHIIQHYIIPQLKIIESKKQEIPQNMLGRMLAYSCFMPRLSDIAYLYENFRCMEKDDFIFAHKGLCISPSDVSKLLQDCNVLHKALNDDLNNETLCVLLDSVDTYIPFYASRDNFLTSNKNSSNSTISNSPSATINTNSSLEEYTLPDCIGILRRLSSAFIAQGGVILDSYQILESAIAGADMVIIDVTLLRSYALFACLIKEGLADISSLDLASDDIFSNHARLDSNIINKVLSIPINPKNYKHKNILLDNLNNLISLATNLGLVPIIRIQAKEDLALLLGLKQAIDCVIVPTNLISLLPNSYLIFSYASYFNDKNLNNTNVDLEMNSKFKQFCLDNPGVDMVIESIVN</sequence>
<gene>
    <name evidence="2" type="ORF">LS73_004675</name>
    <name evidence="1" type="ORF">NCTC12714_01263</name>
</gene>
<name>A0A099TZK6_9HELI</name>